<evidence type="ECO:0000256" key="2">
    <source>
        <dbReference type="ARBA" id="ARBA00009533"/>
    </source>
</evidence>
<evidence type="ECO:0000256" key="4">
    <source>
        <dbReference type="ARBA" id="ARBA00022898"/>
    </source>
</evidence>
<dbReference type="AlphaFoldDB" id="A0A7G8BLK9"/>
<dbReference type="EMBL" id="CP060394">
    <property type="protein sequence ID" value="QNI33429.1"/>
    <property type="molecule type" value="Genomic_DNA"/>
</dbReference>
<feature type="modified residue" description="N6-(pyridoxal phosphate)lysine" evidence="6">
    <location>
        <position position="297"/>
    </location>
</feature>
<proteinExistence type="inferred from homology"/>
<name>A0A7G8BLK9_9BACT</name>
<evidence type="ECO:0000313" key="8">
    <source>
        <dbReference type="EMBL" id="QNI33429.1"/>
    </source>
</evidence>
<dbReference type="GO" id="GO:0008483">
    <property type="term" value="F:transaminase activity"/>
    <property type="evidence" value="ECO:0007669"/>
    <property type="project" value="UniProtKB-KW"/>
</dbReference>
<evidence type="ECO:0000256" key="1">
    <source>
        <dbReference type="ARBA" id="ARBA00001933"/>
    </source>
</evidence>
<keyword evidence="8" id="KW-0808">Transferase</keyword>
<comment type="cofactor">
    <cofactor evidence="1 6 7">
        <name>pyridoxal 5'-phosphate</name>
        <dbReference type="ChEBI" id="CHEBI:597326"/>
    </cofactor>
</comment>
<dbReference type="PANTHER" id="PTHR11999">
    <property type="entry name" value="GROUP II PYRIDOXAL-5-PHOSPHATE DECARBOXYLASE"/>
    <property type="match status" value="1"/>
</dbReference>
<dbReference type="SUPFAM" id="SSF53383">
    <property type="entry name" value="PLP-dependent transferases"/>
    <property type="match status" value="1"/>
</dbReference>
<dbReference type="InterPro" id="IPR015421">
    <property type="entry name" value="PyrdxlP-dep_Trfase_major"/>
</dbReference>
<gene>
    <name evidence="8" type="ORF">H7849_05625</name>
</gene>
<keyword evidence="8" id="KW-0032">Aminotransferase</keyword>
<dbReference type="InterPro" id="IPR015422">
    <property type="entry name" value="PyrdxlP-dep_Trfase_small"/>
</dbReference>
<reference evidence="8 9" key="1">
    <citation type="submission" date="2020-08" db="EMBL/GenBank/DDBJ databases">
        <title>Edaphobacter telluris sp. nov. and Acidobacterium dinghuensis sp. nov., two acidobacteria isolated from forest soil.</title>
        <authorList>
            <person name="Fu J."/>
            <person name="Qiu L."/>
        </authorList>
    </citation>
    <scope>NUCLEOTIDE SEQUENCE [LARGE SCALE GENOMIC DNA]</scope>
    <source>
        <strain evidence="8">4Y35</strain>
    </source>
</reference>
<keyword evidence="9" id="KW-1185">Reference proteome</keyword>
<dbReference type="Proteomes" id="UP000515312">
    <property type="component" value="Chromosome"/>
</dbReference>
<dbReference type="PANTHER" id="PTHR11999:SF70">
    <property type="entry name" value="MIP05841P"/>
    <property type="match status" value="1"/>
</dbReference>
<dbReference type="KEGG" id="adin:H7849_05625"/>
<keyword evidence="4 6" id="KW-0663">Pyridoxal phosphate</keyword>
<keyword evidence="5 7" id="KW-0456">Lyase</keyword>
<evidence type="ECO:0000256" key="3">
    <source>
        <dbReference type="ARBA" id="ARBA00022793"/>
    </source>
</evidence>
<dbReference type="Gene3D" id="3.90.1150.10">
    <property type="entry name" value="Aspartate Aminotransferase, domain 1"/>
    <property type="match status" value="1"/>
</dbReference>
<dbReference type="GO" id="GO:0019752">
    <property type="term" value="P:carboxylic acid metabolic process"/>
    <property type="evidence" value="ECO:0007669"/>
    <property type="project" value="InterPro"/>
</dbReference>
<evidence type="ECO:0000256" key="5">
    <source>
        <dbReference type="ARBA" id="ARBA00023239"/>
    </source>
</evidence>
<dbReference type="Gene3D" id="3.40.640.10">
    <property type="entry name" value="Type I PLP-dependent aspartate aminotransferase-like (Major domain)"/>
    <property type="match status" value="1"/>
</dbReference>
<protein>
    <submittedName>
        <fullName evidence="8">Aspartate aminotransferase family protein</fullName>
    </submittedName>
</protein>
<dbReference type="InterPro" id="IPR002129">
    <property type="entry name" value="PyrdxlP-dep_de-COase"/>
</dbReference>
<dbReference type="Pfam" id="PF00282">
    <property type="entry name" value="Pyridoxal_deC"/>
    <property type="match status" value="1"/>
</dbReference>
<dbReference type="RefSeq" id="WP_186744848.1">
    <property type="nucleotide sequence ID" value="NZ_CP060394.1"/>
</dbReference>
<accession>A0A7G8BLK9</accession>
<organism evidence="8 9">
    <name type="scientific">Alloacidobacterium dinghuense</name>
    <dbReference type="NCBI Taxonomy" id="2763107"/>
    <lineage>
        <taxon>Bacteria</taxon>
        <taxon>Pseudomonadati</taxon>
        <taxon>Acidobacteriota</taxon>
        <taxon>Terriglobia</taxon>
        <taxon>Terriglobales</taxon>
        <taxon>Acidobacteriaceae</taxon>
        <taxon>Alloacidobacterium</taxon>
    </lineage>
</organism>
<dbReference type="InterPro" id="IPR010977">
    <property type="entry name" value="Aromatic_deC"/>
</dbReference>
<keyword evidence="3" id="KW-0210">Decarboxylase</keyword>
<evidence type="ECO:0000256" key="7">
    <source>
        <dbReference type="RuleBase" id="RU000382"/>
    </source>
</evidence>
<dbReference type="InterPro" id="IPR015424">
    <property type="entry name" value="PyrdxlP-dep_Trfase"/>
</dbReference>
<sequence length="483" mass="51477">MPDRLTTIAGAHPLQLAFDHALEYIARPQSRVAGTATLDDLRSALGVELTDTGIDAATVIEELIEACKDGLNRSSGSRFFGWVIGGTLPSALAADLLTSAWDQNAAIYAHSPAAAIVEEVAGAWLKDILNIPSTASFAFTNGCQMAHFTALAAARHHVLARFSIDIEEAGLAAAPAIRVFTSRKVHTSSVSATRMLGIGSANIHYLATNDAGQLLPEALETALQQAGEIPSIVILQAGDVNEGIYDDFATLIPIAQRHNTWVHIDGAFGLWAAASPSYAYLLNGSHLADSWAIDGHKWLNVPYDSAYAFIAHPEAHQAAMSKGASYIVASTDARDPINFNPEMSRRARGFATYAALRELGRNGIASLVDRCCRFATQLTSRIGALPHAEALNTPIINQGLVRFLNPSPTATVADHDIFTNQIITAICAEGTAFFTGTTFQGQRAMRISVCNWQTNDEDIDAVVSAVETVLATAANQVAVPHHS</sequence>
<evidence type="ECO:0000313" key="9">
    <source>
        <dbReference type="Proteomes" id="UP000515312"/>
    </source>
</evidence>
<dbReference type="GO" id="GO:0016831">
    <property type="term" value="F:carboxy-lyase activity"/>
    <property type="evidence" value="ECO:0007669"/>
    <property type="project" value="UniProtKB-KW"/>
</dbReference>
<comment type="similarity">
    <text evidence="2 7">Belongs to the group II decarboxylase family.</text>
</comment>
<evidence type="ECO:0000256" key="6">
    <source>
        <dbReference type="PIRSR" id="PIRSR602129-50"/>
    </source>
</evidence>
<dbReference type="GO" id="GO:0030170">
    <property type="term" value="F:pyridoxal phosphate binding"/>
    <property type="evidence" value="ECO:0007669"/>
    <property type="project" value="InterPro"/>
</dbReference>